<dbReference type="Gene3D" id="1.10.357.10">
    <property type="entry name" value="Tetracycline Repressor, domain 2"/>
    <property type="match status" value="1"/>
</dbReference>
<gene>
    <name evidence="2" type="ORF">PV383_39265</name>
</gene>
<dbReference type="RefSeq" id="WP_234442859.1">
    <property type="nucleotide sequence ID" value="NZ_JABXWF010000040.1"/>
</dbReference>
<dbReference type="InterPro" id="IPR054156">
    <property type="entry name" value="YxaF_TetR_C"/>
</dbReference>
<dbReference type="EMBL" id="JARAWJ010000047">
    <property type="protein sequence ID" value="MDX3043165.1"/>
    <property type="molecule type" value="Genomic_DNA"/>
</dbReference>
<dbReference type="Pfam" id="PF21993">
    <property type="entry name" value="TetR_C_13_2"/>
    <property type="match status" value="1"/>
</dbReference>
<accession>A0ABU4N050</accession>
<reference evidence="2 3" key="1">
    <citation type="journal article" date="2023" name="Microb. Genom.">
        <title>Mesoterricola silvestris gen. nov., sp. nov., Mesoterricola sediminis sp. nov., Geothrix oryzae sp. nov., Geothrix edaphica sp. nov., Geothrix rubra sp. nov., and Geothrix limicola sp. nov., six novel members of Acidobacteriota isolated from soils.</title>
        <authorList>
            <person name="Weisberg A.J."/>
            <person name="Pearce E."/>
            <person name="Kramer C.G."/>
            <person name="Chang J.H."/>
            <person name="Clarke C.R."/>
        </authorList>
    </citation>
    <scope>NUCLEOTIDE SEQUENCE [LARGE SCALE GENOMIC DNA]</scope>
    <source>
        <strain evidence="2 3">NE20-4-1</strain>
    </source>
</reference>
<evidence type="ECO:0000259" key="1">
    <source>
        <dbReference type="Pfam" id="PF21993"/>
    </source>
</evidence>
<evidence type="ECO:0000313" key="2">
    <source>
        <dbReference type="EMBL" id="MDX3043165.1"/>
    </source>
</evidence>
<evidence type="ECO:0000313" key="3">
    <source>
        <dbReference type="Proteomes" id="UP001282474"/>
    </source>
</evidence>
<proteinExistence type="predicted"/>
<comment type="caution">
    <text evidence="2">The sequence shown here is derived from an EMBL/GenBank/DDBJ whole genome shotgun (WGS) entry which is preliminary data.</text>
</comment>
<feature type="domain" description="Transcriptional regulator LmrA/YxaF-like C-terminal" evidence="1">
    <location>
        <begin position="2"/>
        <end position="74"/>
    </location>
</feature>
<sequence>MEEVDAFFGLWRQRLVESDFRVGCPIVAVAVESNDDAPHLARFAAAVFARWQEAPSALFVRHGLPEQRGQRLAASSTPPSRER</sequence>
<name>A0ABU4N050_9ACTN</name>
<organism evidence="2 3">
    <name type="scientific">Streptomyces caniscabiei</name>
    <dbReference type="NCBI Taxonomy" id="2746961"/>
    <lineage>
        <taxon>Bacteria</taxon>
        <taxon>Bacillati</taxon>
        <taxon>Actinomycetota</taxon>
        <taxon>Actinomycetes</taxon>
        <taxon>Kitasatosporales</taxon>
        <taxon>Streptomycetaceae</taxon>
        <taxon>Streptomyces</taxon>
    </lineage>
</organism>
<dbReference type="InterPro" id="IPR036271">
    <property type="entry name" value="Tet_transcr_reg_TetR-rel_C_sf"/>
</dbReference>
<keyword evidence="3" id="KW-1185">Reference proteome</keyword>
<protein>
    <recommendedName>
        <fullName evidence="1">Transcriptional regulator LmrA/YxaF-like C-terminal domain-containing protein</fullName>
    </recommendedName>
</protein>
<dbReference type="Proteomes" id="UP001282474">
    <property type="component" value="Unassembled WGS sequence"/>
</dbReference>
<dbReference type="SUPFAM" id="SSF48498">
    <property type="entry name" value="Tetracyclin repressor-like, C-terminal domain"/>
    <property type="match status" value="1"/>
</dbReference>